<evidence type="ECO:0000313" key="2">
    <source>
        <dbReference type="Proteomes" id="UP000005104"/>
    </source>
</evidence>
<proteinExistence type="predicted"/>
<dbReference type="Proteomes" id="UP000005104">
    <property type="component" value="Chromosome"/>
</dbReference>
<dbReference type="AlphaFoldDB" id="H5XZY0"/>
<name>H5XZY0_9FIRM</name>
<dbReference type="STRING" id="768710.DesyoDRAFT_5247"/>
<organism evidence="1 2">
    <name type="scientific">Desulfosporosinus youngiae DSM 17734</name>
    <dbReference type="NCBI Taxonomy" id="768710"/>
    <lineage>
        <taxon>Bacteria</taxon>
        <taxon>Bacillati</taxon>
        <taxon>Bacillota</taxon>
        <taxon>Clostridia</taxon>
        <taxon>Eubacteriales</taxon>
        <taxon>Desulfitobacteriaceae</taxon>
        <taxon>Desulfosporosinus</taxon>
    </lineage>
</organism>
<dbReference type="EMBL" id="CM001441">
    <property type="protein sequence ID" value="EHQ92176.1"/>
    <property type="molecule type" value="Genomic_DNA"/>
</dbReference>
<evidence type="ECO:0000313" key="1">
    <source>
        <dbReference type="EMBL" id="EHQ92176.1"/>
    </source>
</evidence>
<protein>
    <submittedName>
        <fullName evidence="1">Uncharacterized protein</fullName>
    </submittedName>
</protein>
<accession>H5XZY0</accession>
<keyword evidence="2" id="KW-1185">Reference proteome</keyword>
<sequence length="59" mass="6827">MLVPTCLCGQAISFRRRKTVARCRVCGVRWERDKTGCWALGLNTVLFTPYLARRGRARR</sequence>
<reference evidence="1 2" key="1">
    <citation type="submission" date="2011-11" db="EMBL/GenBank/DDBJ databases">
        <title>The Noncontiguous Finished genome of Desulfosporosinus youngiae DSM 17734.</title>
        <authorList>
            <consortium name="US DOE Joint Genome Institute (JGI-PGF)"/>
            <person name="Lucas S."/>
            <person name="Han J."/>
            <person name="Lapidus A."/>
            <person name="Cheng J.-F."/>
            <person name="Goodwin L."/>
            <person name="Pitluck S."/>
            <person name="Peters L."/>
            <person name="Ovchinnikova G."/>
            <person name="Lu M."/>
            <person name="Land M.L."/>
            <person name="Hauser L."/>
            <person name="Pester M."/>
            <person name="Spring S."/>
            <person name="Ollivier B."/>
            <person name="Rattei T."/>
            <person name="Klenk H.-P."/>
            <person name="Wagner M."/>
            <person name="Loy A."/>
            <person name="Woyke T.J."/>
        </authorList>
    </citation>
    <scope>NUCLEOTIDE SEQUENCE [LARGE SCALE GENOMIC DNA]</scope>
    <source>
        <strain evidence="1 2">DSM 17734</strain>
    </source>
</reference>
<dbReference type="HOGENOM" id="CLU_2952989_0_0_9"/>
<gene>
    <name evidence="1" type="ORF">DesyoDRAFT_5247</name>
</gene>